<keyword evidence="5" id="KW-1185">Reference proteome</keyword>
<dbReference type="InterPro" id="IPR000835">
    <property type="entry name" value="HTH_MarR-typ"/>
</dbReference>
<dbReference type="AlphaFoldDB" id="A0A1E3EQ03"/>
<comment type="caution">
    <text evidence="2">The sequence shown here is derived from an EMBL/GenBank/DDBJ whole genome shotgun (WGS) entry which is preliminary data.</text>
</comment>
<keyword evidence="2" id="KW-0238">DNA-binding</keyword>
<dbReference type="InterPro" id="IPR036390">
    <property type="entry name" value="WH_DNA-bd_sf"/>
</dbReference>
<dbReference type="EMBL" id="JAFICZ010000001">
    <property type="protein sequence ID" value="MBP1298429.1"/>
    <property type="molecule type" value="Genomic_DNA"/>
</dbReference>
<accession>A0A1E3EQ03</accession>
<dbReference type="GO" id="GO:0006950">
    <property type="term" value="P:response to stress"/>
    <property type="evidence" value="ECO:0007669"/>
    <property type="project" value="TreeGrafter"/>
</dbReference>
<dbReference type="GeneID" id="92955583"/>
<dbReference type="InterPro" id="IPR039422">
    <property type="entry name" value="MarR/SlyA-like"/>
</dbReference>
<protein>
    <submittedName>
        <fullName evidence="2">DNA-binding MarR family transcriptional regulator</fullName>
    </submittedName>
</protein>
<dbReference type="Proteomes" id="UP001565471">
    <property type="component" value="Unassembled WGS sequence"/>
</dbReference>
<dbReference type="PRINTS" id="PR00598">
    <property type="entry name" value="HTHMARR"/>
</dbReference>
<dbReference type="GO" id="GO:0003677">
    <property type="term" value="F:DNA binding"/>
    <property type="evidence" value="ECO:0007669"/>
    <property type="project" value="UniProtKB-KW"/>
</dbReference>
<dbReference type="InterPro" id="IPR036388">
    <property type="entry name" value="WH-like_DNA-bd_sf"/>
</dbReference>
<dbReference type="SUPFAM" id="SSF46785">
    <property type="entry name" value="Winged helix' DNA-binding domain"/>
    <property type="match status" value="1"/>
</dbReference>
<dbReference type="RefSeq" id="WP_016845415.1">
    <property type="nucleotide sequence ID" value="NZ_CP126004.1"/>
</dbReference>
<dbReference type="EMBL" id="JBGBZA010000002">
    <property type="protein sequence ID" value="MEY9316014.1"/>
    <property type="molecule type" value="Genomic_DNA"/>
</dbReference>
<dbReference type="SMART" id="SM00347">
    <property type="entry name" value="HTH_MARR"/>
    <property type="match status" value="1"/>
</dbReference>
<proteinExistence type="predicted"/>
<dbReference type="Gene3D" id="1.10.10.10">
    <property type="entry name" value="Winged helix-like DNA-binding domain superfamily/Winged helix DNA-binding domain"/>
    <property type="match status" value="1"/>
</dbReference>
<evidence type="ECO:0000313" key="5">
    <source>
        <dbReference type="Proteomes" id="UP001565471"/>
    </source>
</evidence>
<evidence type="ECO:0000259" key="1">
    <source>
        <dbReference type="PROSITE" id="PS50995"/>
    </source>
</evidence>
<evidence type="ECO:0000313" key="3">
    <source>
        <dbReference type="EMBL" id="MEY9316014.1"/>
    </source>
</evidence>
<reference evidence="3 5" key="2">
    <citation type="submission" date="2024-07" db="EMBL/GenBank/DDBJ databases">
        <title>Genomic Encyclopedia of Type Strains, Phase V (KMG-V): Genome sequencing to study the core and pangenomes of soil and plant-associated prokaryotes.</title>
        <authorList>
            <person name="Whitman W."/>
        </authorList>
    </citation>
    <scope>NUCLEOTIDE SEQUENCE [LARGE SCALE GENOMIC DNA]</scope>
    <source>
        <strain evidence="3 5">USDA 415</strain>
    </source>
</reference>
<dbReference type="PANTHER" id="PTHR33164:SF95">
    <property type="entry name" value="TRANSCRIPTIONAL REGULATOR"/>
    <property type="match status" value="1"/>
</dbReference>
<dbReference type="Pfam" id="PF12802">
    <property type="entry name" value="MarR_2"/>
    <property type="match status" value="1"/>
</dbReference>
<sequence length="164" mass="18125">MAADKGKQTTSAADVARDWQLEGGVGFLLRLLEARYDGLYQSMTRQSDITPRQFGVLMALYQLGPLTPSVLAERISCDRNTLSEMLKRMVARRLVSKKDNPHDRRSLQVQITAKGEEALLAVIPAAAELQNIMLAPLRKEDRAHFLKCLLAIAKAPPPDSPADT</sequence>
<reference evidence="2" key="1">
    <citation type="submission" date="2021-02" db="EMBL/GenBank/DDBJ databases">
        <title>Genomic Encyclopedia of Type Strains, Phase IV (KMG-V): Genome sequencing to study the core and pangenomes of soil and plant-associated prokaryotes.</title>
        <authorList>
            <person name="Whitman W."/>
        </authorList>
    </citation>
    <scope>NUCLEOTIDE SEQUENCE</scope>
    <source>
        <strain evidence="2">USDA 406</strain>
    </source>
</reference>
<dbReference type="eggNOG" id="COG1846">
    <property type="taxonomic scope" value="Bacteria"/>
</dbReference>
<dbReference type="OrthoDB" id="7349109at2"/>
<dbReference type="PROSITE" id="PS50995">
    <property type="entry name" value="HTH_MARR_2"/>
    <property type="match status" value="1"/>
</dbReference>
<feature type="domain" description="HTH marR-type" evidence="1">
    <location>
        <begin position="22"/>
        <end position="154"/>
    </location>
</feature>
<dbReference type="Proteomes" id="UP000673383">
    <property type="component" value="Unassembled WGS sequence"/>
</dbReference>
<dbReference type="STRING" id="29448.QU41_26310"/>
<dbReference type="GO" id="GO:0003700">
    <property type="term" value="F:DNA-binding transcription factor activity"/>
    <property type="evidence" value="ECO:0007669"/>
    <property type="project" value="InterPro"/>
</dbReference>
<dbReference type="PANTHER" id="PTHR33164">
    <property type="entry name" value="TRANSCRIPTIONAL REGULATOR, MARR FAMILY"/>
    <property type="match status" value="1"/>
</dbReference>
<name>A0A1E3EQ03_BRAEL</name>
<gene>
    <name evidence="3" type="ORF">ABIF29_002813</name>
    <name evidence="2" type="ORF">JOH49_008182</name>
</gene>
<evidence type="ECO:0000313" key="2">
    <source>
        <dbReference type="EMBL" id="MBP1298429.1"/>
    </source>
</evidence>
<organism evidence="2 4">
    <name type="scientific">Bradyrhizobium elkanii</name>
    <dbReference type="NCBI Taxonomy" id="29448"/>
    <lineage>
        <taxon>Bacteria</taxon>
        <taxon>Pseudomonadati</taxon>
        <taxon>Pseudomonadota</taxon>
        <taxon>Alphaproteobacteria</taxon>
        <taxon>Hyphomicrobiales</taxon>
        <taxon>Nitrobacteraceae</taxon>
        <taxon>Bradyrhizobium</taxon>
    </lineage>
</organism>
<evidence type="ECO:0000313" key="4">
    <source>
        <dbReference type="Proteomes" id="UP000673383"/>
    </source>
</evidence>